<dbReference type="SUPFAM" id="SSF56300">
    <property type="entry name" value="Metallo-dependent phosphatases"/>
    <property type="match status" value="1"/>
</dbReference>
<dbReference type="EMBL" id="DS472725">
    <property type="protein sequence ID" value="EDO27701.1"/>
    <property type="molecule type" value="Genomic_DNA"/>
</dbReference>
<proteinExistence type="predicted"/>
<organism evidence="1 2">
    <name type="scientific">Nematostella vectensis</name>
    <name type="common">Starlet sea anemone</name>
    <dbReference type="NCBI Taxonomy" id="45351"/>
    <lineage>
        <taxon>Eukaryota</taxon>
        <taxon>Metazoa</taxon>
        <taxon>Cnidaria</taxon>
        <taxon>Anthozoa</taxon>
        <taxon>Hexacorallia</taxon>
        <taxon>Actiniaria</taxon>
        <taxon>Edwardsiidae</taxon>
        <taxon>Nematostella</taxon>
    </lineage>
</organism>
<dbReference type="Proteomes" id="UP000001593">
    <property type="component" value="Unassembled WGS sequence"/>
</dbReference>
<gene>
    <name evidence="1" type="ORF">NEMVEDRAFT_v1g223809</name>
</gene>
<evidence type="ECO:0000313" key="1">
    <source>
        <dbReference type="EMBL" id="EDO27701.1"/>
    </source>
</evidence>
<protein>
    <submittedName>
        <fullName evidence="1">Uncharacterized protein</fullName>
    </submittedName>
</protein>
<dbReference type="AlphaFoldDB" id="A7T8I5"/>
<keyword evidence="2" id="KW-1185">Reference proteome</keyword>
<dbReference type="InParanoid" id="A7T8I5"/>
<accession>A7T8I5</accession>
<dbReference type="HOGENOM" id="CLU_1847484_0_0_1"/>
<sequence length="139" mass="15683">MLDEVVRTTNRLRPDIVVLTGDVVEATVFQIRHALRPLMKLKTKYGIYFVTVKLYTVNPGYEIFILEGKDDDIAADPGRRKNKAPNQRIGCRSNKLVAEGMTDAKHRNVEVVAEGMTDAKHRNFEVVAEGLANTAKSRW</sequence>
<name>A7T8I5_NEMVE</name>
<dbReference type="InterPro" id="IPR029052">
    <property type="entry name" value="Metallo-depent_PP-like"/>
</dbReference>
<evidence type="ECO:0000313" key="2">
    <source>
        <dbReference type="Proteomes" id="UP000001593"/>
    </source>
</evidence>
<reference evidence="1 2" key="1">
    <citation type="journal article" date="2007" name="Science">
        <title>Sea anemone genome reveals ancestral eumetazoan gene repertoire and genomic organization.</title>
        <authorList>
            <person name="Putnam N.H."/>
            <person name="Srivastava M."/>
            <person name="Hellsten U."/>
            <person name="Dirks B."/>
            <person name="Chapman J."/>
            <person name="Salamov A."/>
            <person name="Terry A."/>
            <person name="Shapiro H."/>
            <person name="Lindquist E."/>
            <person name="Kapitonov V.V."/>
            <person name="Jurka J."/>
            <person name="Genikhovich G."/>
            <person name="Grigoriev I.V."/>
            <person name="Lucas S.M."/>
            <person name="Steele R.E."/>
            <person name="Finnerty J.R."/>
            <person name="Technau U."/>
            <person name="Martindale M.Q."/>
            <person name="Rokhsar D.S."/>
        </authorList>
    </citation>
    <scope>NUCLEOTIDE SEQUENCE [LARGE SCALE GENOMIC DNA]</scope>
    <source>
        <strain evidence="2">CH2 X CH6</strain>
    </source>
</reference>